<proteinExistence type="predicted"/>
<dbReference type="EMBL" id="MSCM01000002">
    <property type="protein sequence ID" value="PQJ76762.1"/>
    <property type="molecule type" value="Genomic_DNA"/>
</dbReference>
<evidence type="ECO:0000313" key="1">
    <source>
        <dbReference type="EMBL" id="PQJ76762.1"/>
    </source>
</evidence>
<keyword evidence="2" id="KW-1185">Reference proteome</keyword>
<comment type="caution">
    <text evidence="1">The sequence shown here is derived from an EMBL/GenBank/DDBJ whole genome shotgun (WGS) entry which is preliminary data.</text>
</comment>
<evidence type="ECO:0000313" key="2">
    <source>
        <dbReference type="Proteomes" id="UP000239068"/>
    </source>
</evidence>
<protein>
    <submittedName>
        <fullName evidence="1">Uncharacterized protein</fullName>
    </submittedName>
</protein>
<dbReference type="AlphaFoldDB" id="A0A2S7WHL0"/>
<dbReference type="OrthoDB" id="1202270at2"/>
<sequence length="161" mass="18164">MNSLTATLLFLLSVTFLSFVKIGDTSSKLKLEKSTIIEILIKQKNGCRPSSEFMFYVETELVKKARGANTINAKIYVLDRASGFSNLLVSENILVSSFKGEVFLQYKTEKNYCGEATLHNGDKIIGTKEKSLYCFNELVKFESIYSSYLKSKNNLLQIKSL</sequence>
<name>A0A2S7WHL0_9FLAO</name>
<accession>A0A2S7WHL0</accession>
<organism evidence="1 2">
    <name type="scientific">Polaribacter glomeratus</name>
    <dbReference type="NCBI Taxonomy" id="102"/>
    <lineage>
        <taxon>Bacteria</taxon>
        <taxon>Pseudomonadati</taxon>
        <taxon>Bacteroidota</taxon>
        <taxon>Flavobacteriia</taxon>
        <taxon>Flavobacteriales</taxon>
        <taxon>Flavobacteriaceae</taxon>
    </lineage>
</organism>
<dbReference type="RefSeq" id="WP_105022078.1">
    <property type="nucleotide sequence ID" value="NZ_MSCM01000002.1"/>
</dbReference>
<gene>
    <name evidence="1" type="ORF">BTO16_12850</name>
</gene>
<dbReference type="Proteomes" id="UP000239068">
    <property type="component" value="Unassembled WGS sequence"/>
</dbReference>
<reference evidence="1 2" key="1">
    <citation type="submission" date="2016-12" db="EMBL/GenBank/DDBJ databases">
        <title>Trade-off between light-utilization and light-protection in marine flavobacteria.</title>
        <authorList>
            <person name="Kumagai Y."/>
            <person name="Yoshizawa S."/>
            <person name="Kogure K."/>
            <person name="Iwasaki W."/>
        </authorList>
    </citation>
    <scope>NUCLEOTIDE SEQUENCE [LARGE SCALE GENOMIC DNA]</scope>
    <source>
        <strain evidence="1 2">ATCC 43844</strain>
    </source>
</reference>